<sequence length="635" mass="72082">MVRTRVKQVDSDILIIGGGMAGTGAAWEAKYWCRGCRIVLAEKANINRSGAVAMGLSAINTYLGLKCKENTVEDYVKYVRGDLMGIVREDLVYDYARHVDSTVHLFDEWGLPIWPAPNGCYVREGKWQIMIHGESYKAIVAEAARKAIGDDNIMNRVMVTHLLKSPSNPNRVAGALGFNVNDGTIYVFKAKAIIMAAGGGSQIYRPRSQGEGLGRSWYPPWSSASSYGMMIESGAVMTMFEARFVVPRFKDGYGPVGAYQLMLKTRISNVNGQDFWKPHLEEIRKLYSGKGKYVDLPITPTTLRVYAQRLEWINGRGPSLMRTDETVKKGTDSEAIAFEDFLDMTISQVAIWAGQNHEPSERPYEVITTEPYVMGSHATECGAWASGPEDLSPRKIDGLPDDRGTQYYWGYNRMTTLDGLFCAGDACGANPHKFSSGSFTEGRLAAKSAVLYLMDHSDERIDIDKGQVDSMISKLVEPLERWEEGRYSVVTGPSTMHPVDPGKIYWKQGLFRLQKIMDEYAGGWSTMYTTNEWMLNRAIELLQFLKEDFINYAAARDWHELMRTWELWHRILTAEAVVRHMLFRKETRWPGYYVRADYPALDDENWHVFVNSRYDAKTGRWELWKVPVIHIIEFP</sequence>
<dbReference type="PANTHER" id="PTHR11632:SF51">
    <property type="entry name" value="SUCCINATE DEHYDROGENASE [UBIQUINONE] FLAVOPROTEIN SUBUNIT, MITOCHONDRIAL"/>
    <property type="match status" value="1"/>
</dbReference>
<dbReference type="SUPFAM" id="SSF51905">
    <property type="entry name" value="FAD/NAD(P)-binding domain"/>
    <property type="match status" value="1"/>
</dbReference>
<dbReference type="GO" id="GO:0050660">
    <property type="term" value="F:flavin adenine dinucleotide binding"/>
    <property type="evidence" value="ECO:0007669"/>
    <property type="project" value="TreeGrafter"/>
</dbReference>
<evidence type="ECO:0000313" key="5">
    <source>
        <dbReference type="EMBL" id="ABW01121.1"/>
    </source>
</evidence>
<organism evidence="5 6">
    <name type="scientific">Caldivirga maquilingensis (strain ATCC 700844 / DSM 13496 / JCM 10307 / IC-167)</name>
    <dbReference type="NCBI Taxonomy" id="397948"/>
    <lineage>
        <taxon>Archaea</taxon>
        <taxon>Thermoproteota</taxon>
        <taxon>Thermoprotei</taxon>
        <taxon>Thermoproteales</taxon>
        <taxon>Thermoproteaceae</taxon>
        <taxon>Caldivirga</taxon>
    </lineage>
</organism>
<accession>A8MAT5</accession>
<dbReference type="RefSeq" id="WP_012185341.1">
    <property type="nucleotide sequence ID" value="NC_009954.1"/>
</dbReference>
<gene>
    <name evidence="5" type="ordered locus">Cmaq_0273</name>
</gene>
<evidence type="ECO:0000259" key="3">
    <source>
        <dbReference type="Pfam" id="PF00890"/>
    </source>
</evidence>
<evidence type="ECO:0000256" key="2">
    <source>
        <dbReference type="ARBA" id="ARBA00023002"/>
    </source>
</evidence>
<evidence type="ECO:0000313" key="6">
    <source>
        <dbReference type="Proteomes" id="UP000001137"/>
    </source>
</evidence>
<dbReference type="InterPro" id="IPR015939">
    <property type="entry name" value="Fum_Rdtase/Succ_DH_flav-like_C"/>
</dbReference>
<dbReference type="Pfam" id="PF00890">
    <property type="entry name" value="FAD_binding_2"/>
    <property type="match status" value="1"/>
</dbReference>
<dbReference type="InterPro" id="IPR027477">
    <property type="entry name" value="Succ_DH/fumarate_Rdtase_cat_sf"/>
</dbReference>
<proteinExistence type="predicted"/>
<dbReference type="eggNOG" id="arCOG00573">
    <property type="taxonomic scope" value="Archaea"/>
</dbReference>
<dbReference type="GO" id="GO:0009061">
    <property type="term" value="P:anaerobic respiration"/>
    <property type="evidence" value="ECO:0007669"/>
    <property type="project" value="TreeGrafter"/>
</dbReference>
<dbReference type="EMBL" id="CP000852">
    <property type="protein sequence ID" value="ABW01121.1"/>
    <property type="molecule type" value="Genomic_DNA"/>
</dbReference>
<dbReference type="InterPro" id="IPR036188">
    <property type="entry name" value="FAD/NAD-bd_sf"/>
</dbReference>
<dbReference type="STRING" id="397948.Cmaq_0273"/>
<dbReference type="AlphaFoldDB" id="A8MAT5"/>
<feature type="domain" description="Fumarate reductase/succinate dehydrogenase flavoprotein-like C-terminal" evidence="4">
    <location>
        <begin position="512"/>
        <end position="628"/>
    </location>
</feature>
<dbReference type="InterPro" id="IPR003953">
    <property type="entry name" value="FAD-dep_OxRdtase_2_FAD-bd"/>
</dbReference>
<protein>
    <submittedName>
        <fullName evidence="5">Adenylylsulfate reductase, alpha subunit</fullName>
    </submittedName>
</protein>
<dbReference type="PANTHER" id="PTHR11632">
    <property type="entry name" value="SUCCINATE DEHYDROGENASE 2 FLAVOPROTEIN SUBUNIT"/>
    <property type="match status" value="1"/>
</dbReference>
<evidence type="ECO:0000259" key="4">
    <source>
        <dbReference type="Pfam" id="PF02910"/>
    </source>
</evidence>
<reference evidence="5 6" key="1">
    <citation type="submission" date="2007-10" db="EMBL/GenBank/DDBJ databases">
        <title>Complete sequence of Caldivirga maquilingensis IC-167.</title>
        <authorList>
            <consortium name="US DOE Joint Genome Institute"/>
            <person name="Copeland A."/>
            <person name="Lucas S."/>
            <person name="Lapidus A."/>
            <person name="Barry K."/>
            <person name="Glavina del Rio T."/>
            <person name="Dalin E."/>
            <person name="Tice H."/>
            <person name="Pitluck S."/>
            <person name="Saunders E."/>
            <person name="Brettin T."/>
            <person name="Bruce D."/>
            <person name="Detter J.C."/>
            <person name="Han C."/>
            <person name="Schmutz J."/>
            <person name="Larimer F."/>
            <person name="Land M."/>
            <person name="Hauser L."/>
            <person name="Kyrpides N."/>
            <person name="Ivanova N."/>
            <person name="Biddle J.F."/>
            <person name="Zhang Z."/>
            <person name="Fitz-Gibbon S.T."/>
            <person name="Lowe T.M."/>
            <person name="Saltikov C."/>
            <person name="House C.H."/>
            <person name="Richardson P."/>
        </authorList>
    </citation>
    <scope>NUCLEOTIDE SEQUENCE [LARGE SCALE GENOMIC DNA]</scope>
    <source>
        <strain evidence="6">ATCC 700844 / DSM 13496 / JCM 10307 / IC-167</strain>
    </source>
</reference>
<dbReference type="Pfam" id="PF02910">
    <property type="entry name" value="Succ_DH_flav_C"/>
    <property type="match status" value="1"/>
</dbReference>
<keyword evidence="1" id="KW-0285">Flavoprotein</keyword>
<dbReference type="GO" id="GO:0000104">
    <property type="term" value="F:succinate dehydrogenase activity"/>
    <property type="evidence" value="ECO:0007669"/>
    <property type="project" value="TreeGrafter"/>
</dbReference>
<keyword evidence="2" id="KW-0560">Oxidoreductase</keyword>
<keyword evidence="6" id="KW-1185">Reference proteome</keyword>
<dbReference type="GO" id="GO:0005886">
    <property type="term" value="C:plasma membrane"/>
    <property type="evidence" value="ECO:0007669"/>
    <property type="project" value="TreeGrafter"/>
</dbReference>
<dbReference type="NCBIfam" id="TIGR02061">
    <property type="entry name" value="aprA"/>
    <property type="match status" value="1"/>
</dbReference>
<dbReference type="OrthoDB" id="23539at2157"/>
<dbReference type="Gene3D" id="3.90.700.10">
    <property type="entry name" value="Succinate dehydrogenase/fumarate reductase flavoprotein, catalytic domain"/>
    <property type="match status" value="1"/>
</dbReference>
<dbReference type="Proteomes" id="UP000001137">
    <property type="component" value="Chromosome"/>
</dbReference>
<feature type="domain" description="FAD-dependent oxidoreductase 2 FAD-binding" evidence="3">
    <location>
        <begin position="12"/>
        <end position="247"/>
    </location>
</feature>
<dbReference type="GeneID" id="5709463"/>
<dbReference type="InterPro" id="IPR011803">
    <property type="entry name" value="AprA"/>
</dbReference>
<dbReference type="SUPFAM" id="SSF46977">
    <property type="entry name" value="Succinate dehydrogenase/fumarate reductase flavoprotein C-terminal domain"/>
    <property type="match status" value="1"/>
</dbReference>
<dbReference type="InterPro" id="IPR037099">
    <property type="entry name" value="Fum_R/Succ_DH_flav-like_C_sf"/>
</dbReference>
<dbReference type="HOGENOM" id="CLU_014312_8_3_2"/>
<dbReference type="KEGG" id="cma:Cmaq_0273"/>
<name>A8MAT5_CALMQ</name>
<dbReference type="PIRSF" id="PIRSF000171">
    <property type="entry name" value="SDHA_APRA_LASPO"/>
    <property type="match status" value="1"/>
</dbReference>
<dbReference type="GO" id="GO:0009055">
    <property type="term" value="F:electron transfer activity"/>
    <property type="evidence" value="ECO:0007669"/>
    <property type="project" value="TreeGrafter"/>
</dbReference>
<dbReference type="InterPro" id="IPR030664">
    <property type="entry name" value="SdhA/FrdA/AprA"/>
</dbReference>
<dbReference type="Gene3D" id="3.50.50.60">
    <property type="entry name" value="FAD/NAD(P)-binding domain"/>
    <property type="match status" value="1"/>
</dbReference>
<evidence type="ECO:0000256" key="1">
    <source>
        <dbReference type="ARBA" id="ARBA00022630"/>
    </source>
</evidence>
<dbReference type="SUPFAM" id="SSF56425">
    <property type="entry name" value="Succinate dehydrogenase/fumarate reductase flavoprotein, catalytic domain"/>
    <property type="match status" value="1"/>
</dbReference>